<dbReference type="InterPro" id="IPR013840">
    <property type="entry name" value="DNAligase_N"/>
</dbReference>
<dbReference type="InterPro" id="IPR012340">
    <property type="entry name" value="NA-bd_OB-fold"/>
</dbReference>
<name>A0A0F9H307_9ZZZZ</name>
<dbReference type="InterPro" id="IPR004150">
    <property type="entry name" value="NAD_DNA_ligase_OB"/>
</dbReference>
<comment type="caution">
    <text evidence="9">The sequence shown here is derived from an EMBL/GenBank/DDBJ whole genome shotgun (WGS) entry which is preliminary data.</text>
</comment>
<evidence type="ECO:0000256" key="1">
    <source>
        <dbReference type="ARBA" id="ARBA00012722"/>
    </source>
</evidence>
<dbReference type="InterPro" id="IPR013839">
    <property type="entry name" value="DNAligase_adenylation"/>
</dbReference>
<dbReference type="EC" id="6.5.1.2" evidence="1"/>
<proteinExistence type="predicted"/>
<dbReference type="SUPFAM" id="SSF56091">
    <property type="entry name" value="DNA ligase/mRNA capping enzyme, catalytic domain"/>
    <property type="match status" value="1"/>
</dbReference>
<feature type="non-terminal residue" evidence="9">
    <location>
        <position position="437"/>
    </location>
</feature>
<sequence>MVRATMPNRQKSEQDQINYLIDEISHHRYLYYNEQPAISDAKYDSLEDELRELDPNNPLLFKIGIDSSDIFAKREHIIPMNSQGKVTKPQEFIKWARKRNYKTFLVQYKLDGISIELQYENGIFQYALTRGDGKIGDDVSANVTRMKGYISKLLSTFTGAVRAEVLLYHTIFEKKYNDKQNCRNAASGLVRRKDGIGSGDLNLVFYDAISTSGEVTFQNEIQKLKWLKQENFPTIPTKTVKTPQEVINLREDVMSNKRDTLDYDIDGLVIKGKAINLEDMKRAKPMSQIAFKFHAEIIETKVLDVEWSISGHNYTPVAIVESVRLMGTTVSRASLANPNLIQDLKLKIGSEVFISKRGDIIPKIESVISTPAEAKDIIAPTVCEVCNTNLANEGTRLYCPNELCSKRIYHRLRKWIKKLNIKYFSEKLILKPLFESG</sequence>
<dbReference type="GO" id="GO:0003911">
    <property type="term" value="F:DNA ligase (NAD+) activity"/>
    <property type="evidence" value="ECO:0007669"/>
    <property type="project" value="UniProtKB-EC"/>
</dbReference>
<gene>
    <name evidence="9" type="ORF">LCGC14_1754240</name>
</gene>
<dbReference type="Gene3D" id="1.10.287.610">
    <property type="entry name" value="Helix hairpin bin"/>
    <property type="match status" value="1"/>
</dbReference>
<dbReference type="AlphaFoldDB" id="A0A0F9H307"/>
<evidence type="ECO:0000256" key="3">
    <source>
        <dbReference type="ARBA" id="ARBA00022705"/>
    </source>
</evidence>
<keyword evidence="2" id="KW-0436">Ligase</keyword>
<dbReference type="GO" id="GO:0006281">
    <property type="term" value="P:DNA repair"/>
    <property type="evidence" value="ECO:0007669"/>
    <property type="project" value="UniProtKB-KW"/>
</dbReference>
<accession>A0A0F9H307</accession>
<dbReference type="Pfam" id="PF03120">
    <property type="entry name" value="OB_DNA_ligase"/>
    <property type="match status" value="1"/>
</dbReference>
<dbReference type="InterPro" id="IPR018239">
    <property type="entry name" value="DNA_ligase_AS"/>
</dbReference>
<dbReference type="Gene3D" id="2.40.50.140">
    <property type="entry name" value="Nucleic acid-binding proteins"/>
    <property type="match status" value="1"/>
</dbReference>
<reference evidence="9" key="1">
    <citation type="journal article" date="2015" name="Nature">
        <title>Complex archaea that bridge the gap between prokaryotes and eukaryotes.</title>
        <authorList>
            <person name="Spang A."/>
            <person name="Saw J.H."/>
            <person name="Jorgensen S.L."/>
            <person name="Zaremba-Niedzwiedzka K."/>
            <person name="Martijn J."/>
            <person name="Lind A.E."/>
            <person name="van Eijk R."/>
            <person name="Schleper C."/>
            <person name="Guy L."/>
            <person name="Ettema T.J."/>
        </authorList>
    </citation>
    <scope>NUCLEOTIDE SEQUENCE</scope>
</reference>
<keyword evidence="4" id="KW-0227">DNA damage</keyword>
<evidence type="ECO:0000256" key="4">
    <source>
        <dbReference type="ARBA" id="ARBA00022763"/>
    </source>
</evidence>
<evidence type="ECO:0000259" key="8">
    <source>
        <dbReference type="SMART" id="SM00532"/>
    </source>
</evidence>
<dbReference type="PROSITE" id="PS01055">
    <property type="entry name" value="DNA_LIGASE_N1"/>
    <property type="match status" value="1"/>
</dbReference>
<evidence type="ECO:0000256" key="6">
    <source>
        <dbReference type="ARBA" id="ARBA00023204"/>
    </source>
</evidence>
<evidence type="ECO:0000256" key="2">
    <source>
        <dbReference type="ARBA" id="ARBA00022598"/>
    </source>
</evidence>
<evidence type="ECO:0000256" key="7">
    <source>
        <dbReference type="ARBA" id="ARBA00034005"/>
    </source>
</evidence>
<dbReference type="Pfam" id="PF01653">
    <property type="entry name" value="DNA_ligase_aden"/>
    <property type="match status" value="1"/>
</dbReference>
<keyword evidence="5" id="KW-0520">NAD</keyword>
<evidence type="ECO:0000313" key="9">
    <source>
        <dbReference type="EMBL" id="KKM05424.1"/>
    </source>
</evidence>
<comment type="catalytic activity">
    <reaction evidence="7">
        <text>NAD(+) + (deoxyribonucleotide)n-3'-hydroxyl + 5'-phospho-(deoxyribonucleotide)m = (deoxyribonucleotide)n+m + AMP + beta-nicotinamide D-nucleotide.</text>
        <dbReference type="EC" id="6.5.1.2"/>
    </reaction>
</comment>
<dbReference type="SMART" id="SM00532">
    <property type="entry name" value="LIGANc"/>
    <property type="match status" value="1"/>
</dbReference>
<feature type="domain" description="NAD-dependent DNA ligase N-terminal" evidence="8">
    <location>
        <begin position="12"/>
        <end position="420"/>
    </location>
</feature>
<keyword evidence="6" id="KW-0234">DNA repair</keyword>
<dbReference type="GO" id="GO:0006260">
    <property type="term" value="P:DNA replication"/>
    <property type="evidence" value="ECO:0007669"/>
    <property type="project" value="UniProtKB-KW"/>
</dbReference>
<protein>
    <recommendedName>
        <fullName evidence="1">DNA ligase (NAD(+))</fullName>
        <ecNumber evidence="1">6.5.1.2</ecNumber>
    </recommendedName>
</protein>
<dbReference type="SUPFAM" id="SSF50249">
    <property type="entry name" value="Nucleic acid-binding proteins"/>
    <property type="match status" value="1"/>
</dbReference>
<dbReference type="EMBL" id="LAZR01016227">
    <property type="protein sequence ID" value="KKM05424.1"/>
    <property type="molecule type" value="Genomic_DNA"/>
</dbReference>
<dbReference type="Gene3D" id="3.30.470.30">
    <property type="entry name" value="DNA ligase/mRNA capping enzyme"/>
    <property type="match status" value="1"/>
</dbReference>
<keyword evidence="3" id="KW-0235">DNA replication</keyword>
<evidence type="ECO:0000256" key="5">
    <source>
        <dbReference type="ARBA" id="ARBA00023027"/>
    </source>
</evidence>
<organism evidence="9">
    <name type="scientific">marine sediment metagenome</name>
    <dbReference type="NCBI Taxonomy" id="412755"/>
    <lineage>
        <taxon>unclassified sequences</taxon>
        <taxon>metagenomes</taxon>
        <taxon>ecological metagenomes</taxon>
    </lineage>
</organism>